<accession>A0A4V6MG30</accession>
<evidence type="ECO:0000259" key="2">
    <source>
        <dbReference type="Pfam" id="PF13828"/>
    </source>
</evidence>
<feature type="transmembrane region" description="Helical" evidence="1">
    <location>
        <begin position="20"/>
        <end position="45"/>
    </location>
</feature>
<dbReference type="Pfam" id="PF13845">
    <property type="entry name" value="Septum_form"/>
    <property type="match status" value="1"/>
</dbReference>
<comment type="caution">
    <text evidence="4">The sequence shown here is derived from an EMBL/GenBank/DDBJ whole genome shotgun (WGS) entry which is preliminary data.</text>
</comment>
<evidence type="ECO:0000313" key="4">
    <source>
        <dbReference type="EMBL" id="RZU49446.1"/>
    </source>
</evidence>
<evidence type="ECO:0000313" key="5">
    <source>
        <dbReference type="Proteomes" id="UP000292564"/>
    </source>
</evidence>
<keyword evidence="5" id="KW-1185">Reference proteome</keyword>
<reference evidence="4 5" key="1">
    <citation type="submission" date="2019-02" db="EMBL/GenBank/DDBJ databases">
        <title>Sequencing the genomes of 1000 actinobacteria strains.</title>
        <authorList>
            <person name="Klenk H.-P."/>
        </authorList>
    </citation>
    <scope>NUCLEOTIDE SEQUENCE [LARGE SCALE GENOMIC DNA]</scope>
    <source>
        <strain evidence="4 5">DSM 45162</strain>
    </source>
</reference>
<evidence type="ECO:0000256" key="1">
    <source>
        <dbReference type="SAM" id="Phobius"/>
    </source>
</evidence>
<gene>
    <name evidence="4" type="ORF">EV385_1196</name>
</gene>
<keyword evidence="1" id="KW-0472">Membrane</keyword>
<organism evidence="4 5">
    <name type="scientific">Krasilnikovia cinnamomea</name>
    <dbReference type="NCBI Taxonomy" id="349313"/>
    <lineage>
        <taxon>Bacteria</taxon>
        <taxon>Bacillati</taxon>
        <taxon>Actinomycetota</taxon>
        <taxon>Actinomycetes</taxon>
        <taxon>Micromonosporales</taxon>
        <taxon>Micromonosporaceae</taxon>
        <taxon>Krasilnikovia</taxon>
    </lineage>
</organism>
<feature type="domain" description="DUF4190" evidence="2">
    <location>
        <begin position="22"/>
        <end position="74"/>
    </location>
</feature>
<protein>
    <submittedName>
        <fullName evidence="4">Putative regulator of septum formation</fullName>
    </submittedName>
</protein>
<dbReference type="InterPro" id="IPR025241">
    <property type="entry name" value="DUF4190"/>
</dbReference>
<evidence type="ECO:0000259" key="3">
    <source>
        <dbReference type="Pfam" id="PF13845"/>
    </source>
</evidence>
<keyword evidence="1" id="KW-0812">Transmembrane</keyword>
<proteinExistence type="predicted"/>
<dbReference type="Pfam" id="PF13828">
    <property type="entry name" value="DUF4190"/>
    <property type="match status" value="1"/>
</dbReference>
<dbReference type="InterPro" id="IPR026004">
    <property type="entry name" value="Septum_form"/>
</dbReference>
<feature type="domain" description="Septum formation-related" evidence="3">
    <location>
        <begin position="109"/>
        <end position="202"/>
    </location>
</feature>
<dbReference type="Proteomes" id="UP000292564">
    <property type="component" value="Unassembled WGS sequence"/>
</dbReference>
<name>A0A4V6MG30_9ACTN</name>
<sequence length="213" mass="22182">MAPAGPYPGYPPPPPAGTNGFAIASLVFGVIGGVLFSTIFGIIALSQIRRRGQSGRGLAIGGLVASGCWVLVIGALVTIGIVFGDTGGRRSADADGGTGPVSVTRLHTGDCVGKVPGDNGTTIEDVPVVPCALPHEGEVFAVFDLPAGPWPGQRQVETQAEKRCQDELDKYLKTPDDKLESYSLLPLRESWEDDRGVTCVVTGPTQLTGSLRK</sequence>
<dbReference type="EMBL" id="SHKY01000001">
    <property type="protein sequence ID" value="RZU49446.1"/>
    <property type="molecule type" value="Genomic_DNA"/>
</dbReference>
<feature type="transmembrane region" description="Helical" evidence="1">
    <location>
        <begin position="57"/>
        <end position="83"/>
    </location>
</feature>
<keyword evidence="1" id="KW-1133">Transmembrane helix</keyword>
<dbReference type="AlphaFoldDB" id="A0A4V6MG30"/>